<keyword evidence="2" id="KW-0813">Transport</keyword>
<feature type="transmembrane region" description="Helical" evidence="10">
    <location>
        <begin position="362"/>
        <end position="383"/>
    </location>
</feature>
<keyword evidence="7" id="KW-0406">Ion transport</keyword>
<evidence type="ECO:0000256" key="4">
    <source>
        <dbReference type="ARBA" id="ARBA00022692"/>
    </source>
</evidence>
<dbReference type="Pfam" id="PF23259">
    <property type="entry name" value="CHX17_C"/>
    <property type="match status" value="1"/>
</dbReference>
<name>A0A9P1E1Z3_CUSEU</name>
<evidence type="ECO:0000256" key="2">
    <source>
        <dbReference type="ARBA" id="ARBA00022448"/>
    </source>
</evidence>
<dbReference type="GO" id="GO:0006813">
    <property type="term" value="P:potassium ion transport"/>
    <property type="evidence" value="ECO:0007669"/>
    <property type="project" value="UniProtKB-KW"/>
</dbReference>
<feature type="domain" description="Cation/H(+) antiporter central" evidence="12">
    <location>
        <begin position="502"/>
        <end position="632"/>
    </location>
</feature>
<dbReference type="Pfam" id="PF00999">
    <property type="entry name" value="Na_H_Exchanger"/>
    <property type="match status" value="1"/>
</dbReference>
<dbReference type="GO" id="GO:0016020">
    <property type="term" value="C:membrane"/>
    <property type="evidence" value="ECO:0007669"/>
    <property type="project" value="UniProtKB-SubCell"/>
</dbReference>
<feature type="transmembrane region" description="Helical" evidence="10">
    <location>
        <begin position="52"/>
        <end position="70"/>
    </location>
</feature>
<organism evidence="14 15">
    <name type="scientific">Cuscuta europaea</name>
    <name type="common">European dodder</name>
    <dbReference type="NCBI Taxonomy" id="41803"/>
    <lineage>
        <taxon>Eukaryota</taxon>
        <taxon>Viridiplantae</taxon>
        <taxon>Streptophyta</taxon>
        <taxon>Embryophyta</taxon>
        <taxon>Tracheophyta</taxon>
        <taxon>Spermatophyta</taxon>
        <taxon>Magnoliopsida</taxon>
        <taxon>eudicotyledons</taxon>
        <taxon>Gunneridae</taxon>
        <taxon>Pentapetalae</taxon>
        <taxon>asterids</taxon>
        <taxon>lamiids</taxon>
        <taxon>Solanales</taxon>
        <taxon>Convolvulaceae</taxon>
        <taxon>Cuscuteae</taxon>
        <taxon>Cuscuta</taxon>
        <taxon>Cuscuta subgen. Cuscuta</taxon>
    </lineage>
</organism>
<evidence type="ECO:0008006" key="16">
    <source>
        <dbReference type="Google" id="ProtNLM"/>
    </source>
</evidence>
<dbReference type="AlphaFoldDB" id="A0A9P1E1Z3"/>
<protein>
    <recommendedName>
        <fullName evidence="16">Cation/H+ exchanger domain-containing protein</fullName>
    </recommendedName>
</protein>
<dbReference type="InterPro" id="IPR057290">
    <property type="entry name" value="CHX17_C"/>
</dbReference>
<sequence length="796" mass="88417">MAESGGWPPKLQVPGMTKDRCEAQILLHSPGLWGDASDTYQYFFFTYTLPRLLLQISVIFALTHSLYLLLKRFRLPRIVSELLAGIILGPTLLGKYRLTEIFMFRREGEGYVDLLSKIGYIFFIFLSGVKMDPGMISRTGSKAWTIGAVAVIVPYTAFLSFSENIIQKYPQIHRYRWPAFGSILGIQSIYAFPVIAFLLVDLKIMNSELGRLALATGLITDLLSNLISTVISNIKMGTMAAMPVLSVHAFILTLALVSLFVLTIRPLSSAIIKRTPEGKPVDTVYIIVISFMVFCSSILTDNAGLNFQYGPFILGLAIPDGPPLGSTLVEKLDTIVSGLLAPLMVTYCGTKVNLVDMYDLQFIFYVWLTLLLCYAVKYLSIFSPAVACKVPVKDAASLAFILSTQGVVQLSFYLNNIINQTYDAETFSTLTVGVMITAAASHILVASLYDYTRTYTGYQKRDIQHISPNSELRMLVCGHRLDDVVAVRKLLQLSSSSRESPLSVYSLFLVELVGRATPLLIDHQLGQKNSGGGASSSSRSQKMVDVLRWLEQQDVTGTTSVQFFTTISLQKFMHHDICSLAFDKLAAMIVLPFHRKWNQQGKLIQENNSLRVMNNCVLDMAPCSVGILIDRHKMMTSTPKSMTPSVAVIFLGGADDREALAYGRRMSRSPAAVHLSVVRFVPWDPDAADTQWDAVLDAELLKETRLVGQHQDNVVYREERVKDGAETALTIHDMEEAFELILVGRRHRDDLPQLLGLSEWNDIPELGPIGDMLAASEITSPVSILVVQQQYTNTNK</sequence>
<dbReference type="Pfam" id="PF23256">
    <property type="entry name" value="CHX17_2nd"/>
    <property type="match status" value="1"/>
</dbReference>
<feature type="transmembrane region" description="Helical" evidence="10">
    <location>
        <begin position="240"/>
        <end position="262"/>
    </location>
</feature>
<dbReference type="EMBL" id="CAMAPE010000009">
    <property type="protein sequence ID" value="CAH9074280.1"/>
    <property type="molecule type" value="Genomic_DNA"/>
</dbReference>
<keyword evidence="3" id="KW-0633">Potassium transport</keyword>
<dbReference type="OrthoDB" id="1938353at2759"/>
<dbReference type="GO" id="GO:0012505">
    <property type="term" value="C:endomembrane system"/>
    <property type="evidence" value="ECO:0007669"/>
    <property type="project" value="TreeGrafter"/>
</dbReference>
<evidence type="ECO:0000259" key="13">
    <source>
        <dbReference type="Pfam" id="PF23259"/>
    </source>
</evidence>
<evidence type="ECO:0000313" key="14">
    <source>
        <dbReference type="EMBL" id="CAH9074280.1"/>
    </source>
</evidence>
<dbReference type="InterPro" id="IPR050794">
    <property type="entry name" value="CPA2_transporter"/>
</dbReference>
<dbReference type="Gene3D" id="1.20.1530.20">
    <property type="match status" value="1"/>
</dbReference>
<feature type="transmembrane region" description="Helical" evidence="10">
    <location>
        <begin position="283"/>
        <end position="300"/>
    </location>
</feature>
<feature type="transmembrane region" description="Helical" evidence="10">
    <location>
        <begin position="395"/>
        <end position="414"/>
    </location>
</feature>
<keyword evidence="5" id="KW-0630">Potassium</keyword>
<evidence type="ECO:0000256" key="1">
    <source>
        <dbReference type="ARBA" id="ARBA00004141"/>
    </source>
</evidence>
<feature type="domain" description="Cation/H(+) antiporter C-terminal" evidence="13">
    <location>
        <begin position="645"/>
        <end position="792"/>
    </location>
</feature>
<comment type="similarity">
    <text evidence="9">Belongs to the monovalent cation:proton antiporter 2 (CPA2) transporter (TC 2.A.37) family. CHX (TC 2.A.37.4) subfamily.</text>
</comment>
<comment type="caution">
    <text evidence="14">The sequence shown here is derived from an EMBL/GenBank/DDBJ whole genome shotgun (WGS) entry which is preliminary data.</text>
</comment>
<dbReference type="GO" id="GO:0015297">
    <property type="term" value="F:antiporter activity"/>
    <property type="evidence" value="ECO:0007669"/>
    <property type="project" value="InterPro"/>
</dbReference>
<reference evidence="14" key="1">
    <citation type="submission" date="2022-07" db="EMBL/GenBank/DDBJ databases">
        <authorList>
            <person name="Macas J."/>
            <person name="Novak P."/>
            <person name="Neumann P."/>
        </authorList>
    </citation>
    <scope>NUCLEOTIDE SEQUENCE</scope>
</reference>
<feature type="transmembrane region" description="Helical" evidence="10">
    <location>
        <begin position="426"/>
        <end position="451"/>
    </location>
</feature>
<keyword evidence="8 10" id="KW-0472">Membrane</keyword>
<dbReference type="GO" id="GO:1902600">
    <property type="term" value="P:proton transmembrane transport"/>
    <property type="evidence" value="ECO:0007669"/>
    <property type="project" value="InterPro"/>
</dbReference>
<evidence type="ECO:0000256" key="9">
    <source>
        <dbReference type="ARBA" id="ARBA00038341"/>
    </source>
</evidence>
<keyword evidence="6 10" id="KW-1133">Transmembrane helix</keyword>
<dbReference type="InterPro" id="IPR038770">
    <property type="entry name" value="Na+/solute_symporter_sf"/>
</dbReference>
<dbReference type="PANTHER" id="PTHR32468">
    <property type="entry name" value="CATION/H + ANTIPORTER"/>
    <property type="match status" value="1"/>
</dbReference>
<evidence type="ECO:0000256" key="6">
    <source>
        <dbReference type="ARBA" id="ARBA00022989"/>
    </source>
</evidence>
<feature type="transmembrane region" description="Helical" evidence="10">
    <location>
        <begin position="141"/>
        <end position="159"/>
    </location>
</feature>
<gene>
    <name evidence="14" type="ORF">CEURO_LOCUS5089</name>
</gene>
<evidence type="ECO:0000256" key="10">
    <source>
        <dbReference type="SAM" id="Phobius"/>
    </source>
</evidence>
<feature type="transmembrane region" description="Helical" evidence="10">
    <location>
        <begin position="179"/>
        <end position="200"/>
    </location>
</feature>
<feature type="transmembrane region" description="Helical" evidence="10">
    <location>
        <begin position="110"/>
        <end position="129"/>
    </location>
</feature>
<proteinExistence type="inferred from homology"/>
<dbReference type="InterPro" id="IPR006153">
    <property type="entry name" value="Cation/H_exchanger_TM"/>
</dbReference>
<feature type="domain" description="Cation/H+ exchanger transmembrane" evidence="11">
    <location>
        <begin position="61"/>
        <end position="439"/>
    </location>
</feature>
<evidence type="ECO:0000256" key="7">
    <source>
        <dbReference type="ARBA" id="ARBA00023065"/>
    </source>
</evidence>
<dbReference type="PANTHER" id="PTHR32468:SF22">
    <property type="entry name" value="CATION_H(+) ANTIPORTER 3-LIKE"/>
    <property type="match status" value="1"/>
</dbReference>
<evidence type="ECO:0000256" key="5">
    <source>
        <dbReference type="ARBA" id="ARBA00022958"/>
    </source>
</evidence>
<evidence type="ECO:0000313" key="15">
    <source>
        <dbReference type="Proteomes" id="UP001152484"/>
    </source>
</evidence>
<evidence type="ECO:0000259" key="11">
    <source>
        <dbReference type="Pfam" id="PF00999"/>
    </source>
</evidence>
<comment type="subcellular location">
    <subcellularLocation>
        <location evidence="1">Membrane</location>
        <topology evidence="1">Multi-pass membrane protein</topology>
    </subcellularLocation>
</comment>
<keyword evidence="4 10" id="KW-0812">Transmembrane</keyword>
<evidence type="ECO:0000256" key="3">
    <source>
        <dbReference type="ARBA" id="ARBA00022538"/>
    </source>
</evidence>
<dbReference type="GO" id="GO:0006885">
    <property type="term" value="P:regulation of pH"/>
    <property type="evidence" value="ECO:0007669"/>
    <property type="project" value="TreeGrafter"/>
</dbReference>
<keyword evidence="15" id="KW-1185">Reference proteome</keyword>
<dbReference type="Proteomes" id="UP001152484">
    <property type="component" value="Unassembled WGS sequence"/>
</dbReference>
<evidence type="ECO:0000259" key="12">
    <source>
        <dbReference type="Pfam" id="PF23256"/>
    </source>
</evidence>
<accession>A0A9P1E1Z3</accession>
<dbReference type="InterPro" id="IPR057291">
    <property type="entry name" value="CHX17_2nd"/>
</dbReference>
<evidence type="ECO:0000256" key="8">
    <source>
        <dbReference type="ARBA" id="ARBA00023136"/>
    </source>
</evidence>